<comment type="caution">
    <text evidence="3">The sequence shown here is derived from an EMBL/GenBank/DDBJ whole genome shotgun (WGS) entry which is preliminary data.</text>
</comment>
<dbReference type="InterPro" id="IPR052042">
    <property type="entry name" value="Tail_sheath_structural"/>
</dbReference>
<sequence length="478" mass="51432">MPEPAKFPGVYVEEVPLFPPAVAPVSTAVPAFVGYTQRATQALADDLHLKPTRIASMAEYSRYFGGPQPETAVAVTITETLKAAGKPATSVVATLTETARSRHILYYATQLFFANGGGPCYIVSVGLYKPLGTPPLLAELTAGLAVLRTADEPTLLVFPEAQALASITDFKTLQDLALTQCALRQDRFVLLDVHSDGVSLNEPGPDILTAISHFRSSGIGSGNLRYGAAYAPNLVTMLHYVVDEAAVVVRAVQGFKRTTTTTLSNLATTNPQRYELAKAAIRDLPCKLPPSAAVAGVYASVDASRGVWKAPANVSLVAVLKPTLALTSIQQDQLNVDPVAGKSVNAIREFVGKGTFVWGARTLAGNDNEWRYVNVQRLFLFVEESVNKALQPFGFEPNDANTWVRVRGMLENFLLTLWRQGALAGSKPEHAFYVAVGLGKTMTALDIQEGRMIVEMGLAAVRPAEFIVRRLVCRMASA</sequence>
<evidence type="ECO:0000313" key="3">
    <source>
        <dbReference type="EMBL" id="MBO0360021.1"/>
    </source>
</evidence>
<dbReference type="Gene3D" id="3.40.50.11780">
    <property type="match status" value="1"/>
</dbReference>
<dbReference type="AlphaFoldDB" id="A0A939EZK4"/>
<dbReference type="RefSeq" id="WP_206985962.1">
    <property type="nucleotide sequence ID" value="NZ_JAFLQZ010000015.1"/>
</dbReference>
<evidence type="ECO:0000313" key="4">
    <source>
        <dbReference type="Proteomes" id="UP000664144"/>
    </source>
</evidence>
<accession>A0A939EZK4</accession>
<name>A0A939EZK4_9BACT</name>
<dbReference type="PANTHER" id="PTHR35861">
    <property type="match status" value="1"/>
</dbReference>
<reference evidence="3" key="1">
    <citation type="submission" date="2021-03" db="EMBL/GenBank/DDBJ databases">
        <authorList>
            <person name="Kim M.K."/>
        </authorList>
    </citation>
    <scope>NUCLEOTIDE SEQUENCE</scope>
    <source>
        <strain evidence="3">BT186</strain>
    </source>
</reference>
<feature type="domain" description="Tail sheath protein C-terminal" evidence="2">
    <location>
        <begin position="367"/>
        <end position="468"/>
    </location>
</feature>
<dbReference type="InterPro" id="IPR020287">
    <property type="entry name" value="Tail_sheath_C"/>
</dbReference>
<evidence type="ECO:0000259" key="2">
    <source>
        <dbReference type="Pfam" id="PF17482"/>
    </source>
</evidence>
<dbReference type="Pfam" id="PF17482">
    <property type="entry name" value="Phage_sheath_1C"/>
    <property type="match status" value="1"/>
</dbReference>
<comment type="similarity">
    <text evidence="1">Belongs to the myoviridae tail sheath protein family.</text>
</comment>
<dbReference type="EMBL" id="JAFLQZ010000015">
    <property type="protein sequence ID" value="MBO0360021.1"/>
    <property type="molecule type" value="Genomic_DNA"/>
</dbReference>
<proteinExistence type="inferred from homology"/>
<gene>
    <name evidence="3" type="ORF">J0X19_18820</name>
</gene>
<keyword evidence="4" id="KW-1185">Reference proteome</keyword>
<protein>
    <submittedName>
        <fullName evidence="3">Phage tail sheath family protein</fullName>
    </submittedName>
</protein>
<evidence type="ECO:0000256" key="1">
    <source>
        <dbReference type="ARBA" id="ARBA00008005"/>
    </source>
</evidence>
<organism evidence="3 4">
    <name type="scientific">Hymenobacter telluris</name>
    <dbReference type="NCBI Taxonomy" id="2816474"/>
    <lineage>
        <taxon>Bacteria</taxon>
        <taxon>Pseudomonadati</taxon>
        <taxon>Bacteroidota</taxon>
        <taxon>Cytophagia</taxon>
        <taxon>Cytophagales</taxon>
        <taxon>Hymenobacteraceae</taxon>
        <taxon>Hymenobacter</taxon>
    </lineage>
</organism>
<dbReference type="Proteomes" id="UP000664144">
    <property type="component" value="Unassembled WGS sequence"/>
</dbReference>
<dbReference type="PANTHER" id="PTHR35861:SF1">
    <property type="entry name" value="PHAGE TAIL SHEATH PROTEIN"/>
    <property type="match status" value="1"/>
</dbReference>